<feature type="binding site" evidence="7">
    <location>
        <position position="197"/>
    </location>
    <ligand>
        <name>ATP</name>
        <dbReference type="ChEBI" id="CHEBI:30616"/>
    </ligand>
</feature>
<feature type="active site" description="Proton acceptor" evidence="6">
    <location>
        <position position="169"/>
    </location>
</feature>
<keyword evidence="5 7" id="KW-0067">ATP-binding</keyword>
<dbReference type="EMBL" id="JAEHOE010000087">
    <property type="protein sequence ID" value="KAG2488174.1"/>
    <property type="molecule type" value="Genomic_DNA"/>
</dbReference>
<dbReference type="PANTHER" id="PTHR24350">
    <property type="entry name" value="SERINE/THREONINE-PROTEIN KINASE IAL-RELATED"/>
    <property type="match status" value="1"/>
</dbReference>
<feature type="region of interest" description="Disordered" evidence="9">
    <location>
        <begin position="754"/>
        <end position="838"/>
    </location>
</feature>
<comment type="caution">
    <text evidence="11">The sequence shown here is derived from an EMBL/GenBank/DDBJ whole genome shotgun (WGS) entry which is preliminary data.</text>
</comment>
<dbReference type="AlphaFoldDB" id="A0A835XR30"/>
<feature type="compositionally biased region" description="Low complexity" evidence="9">
    <location>
        <begin position="669"/>
        <end position="687"/>
    </location>
</feature>
<dbReference type="OrthoDB" id="504170at2759"/>
<feature type="region of interest" description="Disordered" evidence="9">
    <location>
        <begin position="542"/>
        <end position="561"/>
    </location>
</feature>
<keyword evidence="12" id="KW-1185">Reference proteome</keyword>
<evidence type="ECO:0000256" key="6">
    <source>
        <dbReference type="PIRSR" id="PIRSR630616-1"/>
    </source>
</evidence>
<organism evidence="11 12">
    <name type="scientific">Edaphochlamys debaryana</name>
    <dbReference type="NCBI Taxonomy" id="47281"/>
    <lineage>
        <taxon>Eukaryota</taxon>
        <taxon>Viridiplantae</taxon>
        <taxon>Chlorophyta</taxon>
        <taxon>core chlorophytes</taxon>
        <taxon>Chlorophyceae</taxon>
        <taxon>CS clade</taxon>
        <taxon>Chlamydomonadales</taxon>
        <taxon>Chlamydomonadales incertae sedis</taxon>
        <taxon>Edaphochlamys</taxon>
    </lineage>
</organism>
<gene>
    <name evidence="11" type="ORF">HYH03_013316</name>
</gene>
<keyword evidence="4" id="KW-0418">Kinase</keyword>
<dbReference type="PROSITE" id="PS50011">
    <property type="entry name" value="PROTEIN_KINASE_DOM"/>
    <property type="match status" value="1"/>
</dbReference>
<feature type="compositionally biased region" description="Low complexity" evidence="9">
    <location>
        <begin position="637"/>
        <end position="648"/>
    </location>
</feature>
<evidence type="ECO:0000256" key="5">
    <source>
        <dbReference type="ARBA" id="ARBA00022840"/>
    </source>
</evidence>
<name>A0A835XR30_9CHLO</name>
<dbReference type="SMART" id="SM00220">
    <property type="entry name" value="S_TKc"/>
    <property type="match status" value="1"/>
</dbReference>
<feature type="region of interest" description="Disordered" evidence="9">
    <location>
        <begin position="637"/>
        <end position="714"/>
    </location>
</feature>
<feature type="compositionally biased region" description="Low complexity" evidence="9">
    <location>
        <begin position="21"/>
        <end position="30"/>
    </location>
</feature>
<evidence type="ECO:0000256" key="3">
    <source>
        <dbReference type="ARBA" id="ARBA00022741"/>
    </source>
</evidence>
<feature type="cross-link" description="Glycyl lysine isopeptide (Lys-Gly) (interchain with G-Cter in SUMO2)" evidence="8">
    <location>
        <position position="171"/>
    </location>
</feature>
<dbReference type="GO" id="GO:0004674">
    <property type="term" value="F:protein serine/threonine kinase activity"/>
    <property type="evidence" value="ECO:0007669"/>
    <property type="project" value="UniProtKB-KW"/>
</dbReference>
<evidence type="ECO:0000256" key="2">
    <source>
        <dbReference type="ARBA" id="ARBA00022679"/>
    </source>
</evidence>
<evidence type="ECO:0000256" key="9">
    <source>
        <dbReference type="SAM" id="MobiDB-lite"/>
    </source>
</evidence>
<evidence type="ECO:0000256" key="8">
    <source>
        <dbReference type="PIRSR" id="PIRSR630616-3"/>
    </source>
</evidence>
<protein>
    <recommendedName>
        <fullName evidence="10">Protein kinase domain-containing protein</fullName>
    </recommendedName>
</protein>
<evidence type="ECO:0000256" key="1">
    <source>
        <dbReference type="ARBA" id="ARBA00022527"/>
    </source>
</evidence>
<feature type="region of interest" description="Disordered" evidence="9">
    <location>
        <begin position="577"/>
        <end position="600"/>
    </location>
</feature>
<accession>A0A835XR30</accession>
<feature type="compositionally biased region" description="Low complexity" evidence="9">
    <location>
        <begin position="549"/>
        <end position="561"/>
    </location>
</feature>
<feature type="compositionally biased region" description="Polar residues" evidence="9">
    <location>
        <begin position="803"/>
        <end position="813"/>
    </location>
</feature>
<dbReference type="InterPro" id="IPR000719">
    <property type="entry name" value="Prot_kinase_dom"/>
</dbReference>
<keyword evidence="1" id="KW-0723">Serine/threonine-protein kinase</keyword>
<sequence length="838" mass="87451">MGCASSSPTDDDKRKEKQQQKEATAPPAIKTTPAKWWHHPLVVRHKLVKRIGKGGFSEVWLAEDLETGERKALKVVRLTDPDLQEGDAAVLLAEAKFLRTLDCPYLVKCSETAATPDHLFLLLELLTGGELLDNVHQIKAYSEAQAARLFAQLVSAISYLHTLNLMHMDIKPENVMFESPVEECEEQGRPLRIKVIDMGMSTQYDPNKPIREATGTPGFAAPELFNGGCQTPASDVYSLGVVLFIMLTGRKPHSGHDIRCLTYSDIPICRAPGLKDQRFLSLSSDAQDLLLKMLADSPRDRPSCLEVLRHPFIAAVDSNMDAHRQISEVVRRRMRELAQLRRLHGLRYAMHMHRPANNEEARRMVEAMDQRGFRMNNSPRNRAASDSGTPRSSGMGPTPRPSTMGKRTSGLGTEDLLAMPERPSRQSAVWSSFVTPWPQFRSTEPGAAGSARNSLAGSARNSFLGSPAGAGLGGGGGGEGYRGNVDMADLQSASRYCDGDEGEGGAGGVVGPDGVYLADPRSSRASHYAAARAASALQAALNSTGGGVSPSDARPSPGSARAARAAAAAALAAHSPEAGAGAGGAGASMDGAPDRATSTKSPAWIDKFALVNAMPMLNRSTTAPDWRRTAIEQAAAAAALPSSPAPGSECGQLSRCGSGAHSPRHPGKASGSGSAVSSGGHASGVASPVRSGGRLGGGAGPGAGAGAGGSGAGGVKEEDLNMHLIKEALVPRAWSSNPPMFEALANMQAILEGLSTNPGPGGPLSPPLSGDAATTGSLRRQGTPVRSADGNSGCSTPRHVGSPNGTRGSSHNGTVGAAGRPRKISVSTKALSPSRERE</sequence>
<feature type="region of interest" description="Disordered" evidence="9">
    <location>
        <begin position="1"/>
        <end position="30"/>
    </location>
</feature>
<dbReference type="Gene3D" id="1.10.510.10">
    <property type="entry name" value="Transferase(Phosphotransferase) domain 1"/>
    <property type="match status" value="1"/>
</dbReference>
<keyword evidence="2" id="KW-0808">Transferase</keyword>
<dbReference type="SUPFAM" id="SSF56112">
    <property type="entry name" value="Protein kinase-like (PK-like)"/>
    <property type="match status" value="1"/>
</dbReference>
<dbReference type="PROSITE" id="PS00108">
    <property type="entry name" value="PROTEIN_KINASE_ST"/>
    <property type="match status" value="1"/>
</dbReference>
<feature type="domain" description="Protein kinase" evidence="10">
    <location>
        <begin position="45"/>
        <end position="313"/>
    </location>
</feature>
<evidence type="ECO:0000313" key="11">
    <source>
        <dbReference type="EMBL" id="KAG2488174.1"/>
    </source>
</evidence>
<feature type="compositionally biased region" description="Polar residues" evidence="9">
    <location>
        <begin position="375"/>
        <end position="392"/>
    </location>
</feature>
<dbReference type="InterPro" id="IPR011009">
    <property type="entry name" value="Kinase-like_dom_sf"/>
</dbReference>
<feature type="compositionally biased region" description="Gly residues" evidence="9">
    <location>
        <begin position="693"/>
        <end position="714"/>
    </location>
</feature>
<feature type="binding site" evidence="7">
    <location>
        <begin position="173"/>
        <end position="174"/>
    </location>
    <ligand>
        <name>ATP</name>
        <dbReference type="ChEBI" id="CHEBI:30616"/>
    </ligand>
</feature>
<dbReference type="Proteomes" id="UP000612055">
    <property type="component" value="Unassembled WGS sequence"/>
</dbReference>
<dbReference type="GO" id="GO:0005524">
    <property type="term" value="F:ATP binding"/>
    <property type="evidence" value="ECO:0007669"/>
    <property type="project" value="UniProtKB-KW"/>
</dbReference>
<dbReference type="InterPro" id="IPR030616">
    <property type="entry name" value="Aur-like"/>
</dbReference>
<feature type="compositionally biased region" description="Basic and acidic residues" evidence="9">
    <location>
        <begin position="10"/>
        <end position="20"/>
    </location>
</feature>
<reference evidence="11" key="1">
    <citation type="journal article" date="2020" name="bioRxiv">
        <title>Comparative genomics of Chlamydomonas.</title>
        <authorList>
            <person name="Craig R.J."/>
            <person name="Hasan A.R."/>
            <person name="Ness R.W."/>
            <person name="Keightley P.D."/>
        </authorList>
    </citation>
    <scope>NUCLEOTIDE SEQUENCE</scope>
    <source>
        <strain evidence="11">CCAP 11/70</strain>
    </source>
</reference>
<evidence type="ECO:0000256" key="7">
    <source>
        <dbReference type="PIRSR" id="PIRSR630616-2"/>
    </source>
</evidence>
<evidence type="ECO:0000313" key="12">
    <source>
        <dbReference type="Proteomes" id="UP000612055"/>
    </source>
</evidence>
<evidence type="ECO:0000256" key="4">
    <source>
        <dbReference type="ARBA" id="ARBA00022777"/>
    </source>
</evidence>
<keyword evidence="3 7" id="KW-0547">Nucleotide-binding</keyword>
<dbReference type="Pfam" id="PF00069">
    <property type="entry name" value="Pkinase"/>
    <property type="match status" value="1"/>
</dbReference>
<dbReference type="InterPro" id="IPR008271">
    <property type="entry name" value="Ser/Thr_kinase_AS"/>
</dbReference>
<feature type="region of interest" description="Disordered" evidence="9">
    <location>
        <begin position="372"/>
        <end position="411"/>
    </location>
</feature>
<proteinExistence type="predicted"/>
<evidence type="ECO:0000259" key="10">
    <source>
        <dbReference type="PROSITE" id="PS50011"/>
    </source>
</evidence>
<feature type="binding site" evidence="7">
    <location>
        <position position="74"/>
    </location>
    <ligand>
        <name>ATP</name>
        <dbReference type="ChEBI" id="CHEBI:30616"/>
    </ligand>
</feature>